<accession>A0A3L6Q2Q7</accession>
<dbReference type="STRING" id="4540.A0A3L6Q2Q7"/>
<organism evidence="2 3">
    <name type="scientific">Panicum miliaceum</name>
    <name type="common">Proso millet</name>
    <name type="synonym">Broomcorn millet</name>
    <dbReference type="NCBI Taxonomy" id="4540"/>
    <lineage>
        <taxon>Eukaryota</taxon>
        <taxon>Viridiplantae</taxon>
        <taxon>Streptophyta</taxon>
        <taxon>Embryophyta</taxon>
        <taxon>Tracheophyta</taxon>
        <taxon>Spermatophyta</taxon>
        <taxon>Magnoliopsida</taxon>
        <taxon>Liliopsida</taxon>
        <taxon>Poales</taxon>
        <taxon>Poaceae</taxon>
        <taxon>PACMAD clade</taxon>
        <taxon>Panicoideae</taxon>
        <taxon>Panicodae</taxon>
        <taxon>Paniceae</taxon>
        <taxon>Panicinae</taxon>
        <taxon>Panicum</taxon>
        <taxon>Panicum sect. Panicum</taxon>
    </lineage>
</organism>
<dbReference type="Proteomes" id="UP000275267">
    <property type="component" value="Unassembled WGS sequence"/>
</dbReference>
<name>A0A3L6Q2Q7_PANMI</name>
<protein>
    <submittedName>
        <fullName evidence="2">Uncharacterized protein</fullName>
    </submittedName>
</protein>
<comment type="caution">
    <text evidence="2">The sequence shown here is derived from an EMBL/GenBank/DDBJ whole genome shotgun (WGS) entry which is preliminary data.</text>
</comment>
<feature type="region of interest" description="Disordered" evidence="1">
    <location>
        <begin position="169"/>
        <end position="219"/>
    </location>
</feature>
<dbReference type="EMBL" id="PQIB02000014">
    <property type="protein sequence ID" value="RLM69783.1"/>
    <property type="molecule type" value="Genomic_DNA"/>
</dbReference>
<evidence type="ECO:0000313" key="2">
    <source>
        <dbReference type="EMBL" id="RLM69783.1"/>
    </source>
</evidence>
<proteinExistence type="predicted"/>
<keyword evidence="3" id="KW-1185">Reference proteome</keyword>
<gene>
    <name evidence="2" type="ORF">C2845_PM17G03930</name>
</gene>
<dbReference type="AlphaFoldDB" id="A0A3L6Q2Q7"/>
<evidence type="ECO:0000256" key="1">
    <source>
        <dbReference type="SAM" id="MobiDB-lite"/>
    </source>
</evidence>
<reference evidence="3" key="1">
    <citation type="journal article" date="2019" name="Nat. Commun.">
        <title>The genome of broomcorn millet.</title>
        <authorList>
            <person name="Zou C."/>
            <person name="Miki D."/>
            <person name="Li D."/>
            <person name="Tang Q."/>
            <person name="Xiao L."/>
            <person name="Rajput S."/>
            <person name="Deng P."/>
            <person name="Jia W."/>
            <person name="Huang R."/>
            <person name="Zhang M."/>
            <person name="Sun Y."/>
            <person name="Hu J."/>
            <person name="Fu X."/>
            <person name="Schnable P.S."/>
            <person name="Li F."/>
            <person name="Zhang H."/>
            <person name="Feng B."/>
            <person name="Zhu X."/>
            <person name="Liu R."/>
            <person name="Schnable J.C."/>
            <person name="Zhu J.-K."/>
            <person name="Zhang H."/>
        </authorList>
    </citation>
    <scope>NUCLEOTIDE SEQUENCE [LARGE SCALE GENOMIC DNA]</scope>
</reference>
<sequence>MGSCRFYKTTGTTLLYKHSTIQFAPGNPSEILVTSADSQIRVSNSITVLQKFKDKRSNGGKPMPRLPFHCTKNAMHKLHNPKGNPCCFLPGFKNTSSHQPDLRVLHRRWPLRRVRQRGLQPSTCDAGSPTAAAAPAPVAQGAASASGTCPWPWRAPAAPAVPPRVVRAVARRRGGRQRVGDAGGDGEPRRGDQGVPELRAALRQSLPLATRPASRLNSH</sequence>
<evidence type="ECO:0000313" key="3">
    <source>
        <dbReference type="Proteomes" id="UP000275267"/>
    </source>
</evidence>